<dbReference type="InterPro" id="IPR006103">
    <property type="entry name" value="Glyco_hydro_2_cat"/>
</dbReference>
<evidence type="ECO:0000313" key="3">
    <source>
        <dbReference type="Proteomes" id="UP000290106"/>
    </source>
</evidence>
<evidence type="ECO:0000259" key="1">
    <source>
        <dbReference type="Pfam" id="PF02836"/>
    </source>
</evidence>
<dbReference type="Gene3D" id="3.20.20.80">
    <property type="entry name" value="Glycosidases"/>
    <property type="match status" value="1"/>
</dbReference>
<name>A0A4Q1REL9_9FIRM</name>
<protein>
    <recommendedName>
        <fullName evidence="1">Glycoside hydrolase family 2 catalytic domain-containing protein</fullName>
    </recommendedName>
</protein>
<dbReference type="Pfam" id="PF02836">
    <property type="entry name" value="Glyco_hydro_2_C"/>
    <property type="match status" value="1"/>
</dbReference>
<feature type="domain" description="Glycoside hydrolase family 2 catalytic" evidence="1">
    <location>
        <begin position="285"/>
        <end position="489"/>
    </location>
</feature>
<dbReference type="InterPro" id="IPR017853">
    <property type="entry name" value="GH"/>
</dbReference>
<reference evidence="2 3" key="1">
    <citation type="submission" date="2019-01" db="EMBL/GenBank/DDBJ databases">
        <title>Blautia sp. nov. KGMB01111 isolated human feces.</title>
        <authorList>
            <person name="Park J.-E."/>
            <person name="Kim J.-S."/>
            <person name="Park S.-H."/>
        </authorList>
    </citation>
    <scope>NUCLEOTIDE SEQUENCE [LARGE SCALE GENOMIC DNA]</scope>
    <source>
        <strain evidence="2 3">KGMB01111</strain>
    </source>
</reference>
<dbReference type="Proteomes" id="UP000290106">
    <property type="component" value="Unassembled WGS sequence"/>
</dbReference>
<comment type="caution">
    <text evidence="2">The sequence shown here is derived from an EMBL/GenBank/DDBJ whole genome shotgun (WGS) entry which is preliminary data.</text>
</comment>
<dbReference type="GO" id="GO:0004553">
    <property type="term" value="F:hydrolase activity, hydrolyzing O-glycosyl compounds"/>
    <property type="evidence" value="ECO:0007669"/>
    <property type="project" value="InterPro"/>
</dbReference>
<dbReference type="PANTHER" id="PTHR42732:SF1">
    <property type="entry name" value="BETA-MANNOSIDASE"/>
    <property type="match status" value="1"/>
</dbReference>
<accession>A0A4Q1REL9</accession>
<sequence>MEYLSLAGKWEAKLKDGSTYPMQIPGTLDENQIGGKDLGANQWHPDADLGNAEKGFDPDAPIATRYTRKYTYEGEAGISRNASYIPEEEKRVFLEVERARCLKLEIDGKEVPDYVEPSISTPHIFEVTDLLDGEHRITLRSDNSYPGLPHDAIVFSSAATDETQTNWNGLLGYVRLRTEREVFLSAVRVYPEKDRVHVQVIIDGSVPVKGILRIQSAALEKAAEQEVNVPAGIHTIWLRDLKLKADVKKWDEGEGNLYELTAELRDGDCKTVTFGVRDFGDDGKGHLALNGKRIFLRSEANCCEFPETGHPPMTVEEWDKILHLYQSYGVNCMRFHSHIPPEAAFIAADQMGMLMQPELSHWNPKNAFEAEDSYAYYQKELKQTILWLANHPSFVMMTFGNELWTGDLGRQRMDAMIELAHSLDLTRMYANGSNAYYGTIGCDAKSDFYTSQKYFTDDLRGTFAAMPGDKRIQGYINNRYPSAAVNYDESMKHLRETYAKPVFSFEVGQFEVLPDFDELEEFHGISDPANLRLIQEKAEKLGLMKQWKRYVEATGEISRIGYREEVEAAMRTEDMSGISLLGLQDFPGQGTALVGMINSHMESKPFDFAKPEHFASFFRAQLPLVALPKYTYEVGETLEAEARIANYGKEDLTGPVTYCLEGADVKQCGELSAVTCPAGGITAAGKIRIALDQIAQAVRLDLTVEQAGICNRYPIWVYPAVRPVCPAGVYETGVLDEKAVQVLQEGGKVYLSPDADKGHLPSSIQTQFTTDFWSVGTFAAQEGGMGQLIDVSHPIFKNFPTEFHTNWQWWPMASQRAIIFPHPVKAIVTEMDSYAYMRPMAQLAEFRCGGGKLIVSSMGLQNLQEYPEGRALLDAIYQYMTTEEFSPEEEITVKEIQELVK</sequence>
<proteinExistence type="predicted"/>
<dbReference type="RefSeq" id="WP_129256848.1">
    <property type="nucleotide sequence ID" value="NZ_SDKC01000001.1"/>
</dbReference>
<organism evidence="2 3">
    <name type="scientific">Blautia faecicola</name>
    <dbReference type="NCBI Taxonomy" id="2509240"/>
    <lineage>
        <taxon>Bacteria</taxon>
        <taxon>Bacillati</taxon>
        <taxon>Bacillota</taxon>
        <taxon>Clostridia</taxon>
        <taxon>Lachnospirales</taxon>
        <taxon>Lachnospiraceae</taxon>
        <taxon>Blautia</taxon>
    </lineage>
</organism>
<dbReference type="AlphaFoldDB" id="A0A4Q1REL9"/>
<dbReference type="InterPro" id="IPR051913">
    <property type="entry name" value="GH2_Domain-Containing"/>
</dbReference>
<dbReference type="Gene3D" id="2.60.120.260">
    <property type="entry name" value="Galactose-binding domain-like"/>
    <property type="match status" value="1"/>
</dbReference>
<evidence type="ECO:0000313" key="2">
    <source>
        <dbReference type="EMBL" id="RXS74004.1"/>
    </source>
</evidence>
<dbReference type="SUPFAM" id="SSF51445">
    <property type="entry name" value="(Trans)glycosidases"/>
    <property type="match status" value="1"/>
</dbReference>
<dbReference type="PANTHER" id="PTHR42732">
    <property type="entry name" value="BETA-GALACTOSIDASE"/>
    <property type="match status" value="1"/>
</dbReference>
<dbReference type="GO" id="GO:0005975">
    <property type="term" value="P:carbohydrate metabolic process"/>
    <property type="evidence" value="ECO:0007669"/>
    <property type="project" value="InterPro"/>
</dbReference>
<dbReference type="OrthoDB" id="9814867at2"/>
<gene>
    <name evidence="2" type="ORF">ETP43_01190</name>
</gene>
<keyword evidence="3" id="KW-1185">Reference proteome</keyword>
<dbReference type="EMBL" id="SDKC01000001">
    <property type="protein sequence ID" value="RXS74004.1"/>
    <property type="molecule type" value="Genomic_DNA"/>
</dbReference>